<accession>A0A151REL4</accession>
<evidence type="ECO:0000313" key="1">
    <source>
        <dbReference type="EMBL" id="KYP40919.1"/>
    </source>
</evidence>
<dbReference type="EMBL" id="KQ483806">
    <property type="protein sequence ID" value="KYP40919.1"/>
    <property type="molecule type" value="Genomic_DNA"/>
</dbReference>
<dbReference type="AlphaFoldDB" id="A0A151REL4"/>
<gene>
    <name evidence="1" type="ORF">KK1_037745</name>
</gene>
<organism evidence="1 2">
    <name type="scientific">Cajanus cajan</name>
    <name type="common">Pigeon pea</name>
    <name type="synonym">Cajanus indicus</name>
    <dbReference type="NCBI Taxonomy" id="3821"/>
    <lineage>
        <taxon>Eukaryota</taxon>
        <taxon>Viridiplantae</taxon>
        <taxon>Streptophyta</taxon>
        <taxon>Embryophyta</taxon>
        <taxon>Tracheophyta</taxon>
        <taxon>Spermatophyta</taxon>
        <taxon>Magnoliopsida</taxon>
        <taxon>eudicotyledons</taxon>
        <taxon>Gunneridae</taxon>
        <taxon>Pentapetalae</taxon>
        <taxon>rosids</taxon>
        <taxon>fabids</taxon>
        <taxon>Fabales</taxon>
        <taxon>Fabaceae</taxon>
        <taxon>Papilionoideae</taxon>
        <taxon>50 kb inversion clade</taxon>
        <taxon>NPAAA clade</taxon>
        <taxon>indigoferoid/millettioid clade</taxon>
        <taxon>Phaseoleae</taxon>
        <taxon>Cajanus</taxon>
    </lineage>
</organism>
<evidence type="ECO:0008006" key="3">
    <source>
        <dbReference type="Google" id="ProtNLM"/>
    </source>
</evidence>
<name>A0A151REL4_CAJCA</name>
<dbReference type="Gramene" id="C.cajan_35214.t">
    <property type="protein sequence ID" value="C.cajan_35214.t.cds1"/>
    <property type="gene ID" value="C.cajan_35214"/>
</dbReference>
<proteinExistence type="predicted"/>
<keyword evidence="2" id="KW-1185">Reference proteome</keyword>
<protein>
    <recommendedName>
        <fullName evidence="3">Retrovirus-related Pol polyprotein from transposon TNT 1-94</fullName>
    </recommendedName>
</protein>
<evidence type="ECO:0000313" key="2">
    <source>
        <dbReference type="Proteomes" id="UP000075243"/>
    </source>
</evidence>
<sequence length="74" mass="8681">MEIYIVVDYKWSITYRRSTSSYCIILGGHLITWRSKKQNIIVPSSAKVDFSTFCFDGHHGYFQTNSWRLIPSET</sequence>
<reference evidence="1" key="1">
    <citation type="journal article" date="2012" name="Nat. Biotechnol.">
        <title>Draft genome sequence of pigeonpea (Cajanus cajan), an orphan legume crop of resource-poor farmers.</title>
        <authorList>
            <person name="Varshney R.K."/>
            <person name="Chen W."/>
            <person name="Li Y."/>
            <person name="Bharti A.K."/>
            <person name="Saxena R.K."/>
            <person name="Schlueter J.A."/>
            <person name="Donoghue M.T."/>
            <person name="Azam S."/>
            <person name="Fan G."/>
            <person name="Whaley A.M."/>
            <person name="Farmer A.D."/>
            <person name="Sheridan J."/>
            <person name="Iwata A."/>
            <person name="Tuteja R."/>
            <person name="Penmetsa R.V."/>
            <person name="Wu W."/>
            <person name="Upadhyaya H.D."/>
            <person name="Yang S.P."/>
            <person name="Shah T."/>
            <person name="Saxena K.B."/>
            <person name="Michael T."/>
            <person name="McCombie W.R."/>
            <person name="Yang B."/>
            <person name="Zhang G."/>
            <person name="Yang H."/>
            <person name="Wang J."/>
            <person name="Spillane C."/>
            <person name="Cook D.R."/>
            <person name="May G.D."/>
            <person name="Xu X."/>
            <person name="Jackson S.A."/>
        </authorList>
    </citation>
    <scope>NUCLEOTIDE SEQUENCE [LARGE SCALE GENOMIC DNA]</scope>
</reference>
<dbReference type="Proteomes" id="UP000075243">
    <property type="component" value="Unassembled WGS sequence"/>
</dbReference>